<evidence type="ECO:0000313" key="2">
    <source>
        <dbReference type="Proteomes" id="UP000494165"/>
    </source>
</evidence>
<gene>
    <name evidence="1" type="ORF">CLODIP_2_CD15298</name>
</gene>
<evidence type="ECO:0000313" key="1">
    <source>
        <dbReference type="EMBL" id="CAB3388867.1"/>
    </source>
</evidence>
<sequence length="96" mass="10840">MDTQLEIDALLGRRKDGSLGPQVTISASNHKSNEPAKSAPVCGLSIYALRQVRFYCIPKCFLFEKTKPGLSRTGFLTVLIDSCWVENYFYWSKTCK</sequence>
<dbReference type="EMBL" id="CADEPI010000960">
    <property type="protein sequence ID" value="CAB3388867.1"/>
    <property type="molecule type" value="Genomic_DNA"/>
</dbReference>
<reference evidence="1 2" key="1">
    <citation type="submission" date="2020-04" db="EMBL/GenBank/DDBJ databases">
        <authorList>
            <person name="Alioto T."/>
            <person name="Alioto T."/>
            <person name="Gomez Garrido J."/>
        </authorList>
    </citation>
    <scope>NUCLEOTIDE SEQUENCE [LARGE SCALE GENOMIC DNA]</scope>
</reference>
<dbReference type="AlphaFoldDB" id="A0A8S1E933"/>
<name>A0A8S1E933_9INSE</name>
<proteinExistence type="predicted"/>
<dbReference type="Proteomes" id="UP000494165">
    <property type="component" value="Unassembled WGS sequence"/>
</dbReference>
<accession>A0A8S1E933</accession>
<comment type="caution">
    <text evidence="1">The sequence shown here is derived from an EMBL/GenBank/DDBJ whole genome shotgun (WGS) entry which is preliminary data.</text>
</comment>
<organism evidence="1 2">
    <name type="scientific">Cloeon dipterum</name>
    <dbReference type="NCBI Taxonomy" id="197152"/>
    <lineage>
        <taxon>Eukaryota</taxon>
        <taxon>Metazoa</taxon>
        <taxon>Ecdysozoa</taxon>
        <taxon>Arthropoda</taxon>
        <taxon>Hexapoda</taxon>
        <taxon>Insecta</taxon>
        <taxon>Pterygota</taxon>
        <taxon>Palaeoptera</taxon>
        <taxon>Ephemeroptera</taxon>
        <taxon>Pisciforma</taxon>
        <taxon>Baetidae</taxon>
        <taxon>Cloeon</taxon>
    </lineage>
</organism>
<protein>
    <submittedName>
        <fullName evidence="1">Uncharacterized protein</fullName>
    </submittedName>
</protein>
<dbReference type="OrthoDB" id="6339427at2759"/>
<keyword evidence="2" id="KW-1185">Reference proteome</keyword>